<proteinExistence type="predicted"/>
<evidence type="ECO:0000259" key="1">
    <source>
        <dbReference type="Pfam" id="PF12680"/>
    </source>
</evidence>
<dbReference type="Proteomes" id="UP000293874">
    <property type="component" value="Unassembled WGS sequence"/>
</dbReference>
<reference evidence="2 3" key="1">
    <citation type="submission" date="2019-02" db="EMBL/GenBank/DDBJ databases">
        <title>Genomic Encyclopedia of Type Strains, Phase IV (KMG-IV): sequencing the most valuable type-strain genomes for metagenomic binning, comparative biology and taxonomic classification.</title>
        <authorList>
            <person name="Goeker M."/>
        </authorList>
    </citation>
    <scope>NUCLEOTIDE SEQUENCE [LARGE SCALE GENOMIC DNA]</scope>
    <source>
        <strain evidence="2 3">DSM 18116</strain>
    </source>
</reference>
<gene>
    <name evidence="2" type="ORF">EV199_2583</name>
</gene>
<dbReference type="Pfam" id="PF12680">
    <property type="entry name" value="SnoaL_2"/>
    <property type="match status" value="1"/>
</dbReference>
<organism evidence="2 3">
    <name type="scientific">Pseudobacter ginsenosidimutans</name>
    <dbReference type="NCBI Taxonomy" id="661488"/>
    <lineage>
        <taxon>Bacteria</taxon>
        <taxon>Pseudomonadati</taxon>
        <taxon>Bacteroidota</taxon>
        <taxon>Chitinophagia</taxon>
        <taxon>Chitinophagales</taxon>
        <taxon>Chitinophagaceae</taxon>
        <taxon>Pseudobacter</taxon>
    </lineage>
</organism>
<protein>
    <submittedName>
        <fullName evidence="2">SnoaL-like protein</fullName>
    </submittedName>
</protein>
<dbReference type="OrthoDB" id="795653at2"/>
<accession>A0A4Q7MUF6</accession>
<comment type="caution">
    <text evidence="2">The sequence shown here is derived from an EMBL/GenBank/DDBJ whole genome shotgun (WGS) entry which is preliminary data.</text>
</comment>
<evidence type="ECO:0000313" key="2">
    <source>
        <dbReference type="EMBL" id="RZS70690.1"/>
    </source>
</evidence>
<feature type="domain" description="SnoaL-like" evidence="1">
    <location>
        <begin position="16"/>
        <end position="101"/>
    </location>
</feature>
<dbReference type="SUPFAM" id="SSF54427">
    <property type="entry name" value="NTF2-like"/>
    <property type="match status" value="1"/>
</dbReference>
<dbReference type="RefSeq" id="WP_130541151.1">
    <property type="nucleotide sequence ID" value="NZ_CP042431.1"/>
</dbReference>
<dbReference type="Gene3D" id="3.10.450.50">
    <property type="match status" value="1"/>
</dbReference>
<evidence type="ECO:0000313" key="3">
    <source>
        <dbReference type="Proteomes" id="UP000293874"/>
    </source>
</evidence>
<dbReference type="InterPro" id="IPR032710">
    <property type="entry name" value="NTF2-like_dom_sf"/>
</dbReference>
<keyword evidence="3" id="KW-1185">Reference proteome</keyword>
<dbReference type="AlphaFoldDB" id="A0A4Q7MUF6"/>
<dbReference type="InterPro" id="IPR037401">
    <property type="entry name" value="SnoaL-like"/>
</dbReference>
<name>A0A4Q7MUF6_9BACT</name>
<sequence>METTTVHNPREVVLGLLQALNAHDYQEARKFANPDMKFDGVLGSRDGAESYFTDMEKMQLEYNIRRIFVEGNDVCVLYDLLIEDEIIFCCGWYTVKNDKISHLKVVFDPRPLLDAQEKSGQEPQG</sequence>
<dbReference type="EMBL" id="SGXA01000002">
    <property type="protein sequence ID" value="RZS70690.1"/>
    <property type="molecule type" value="Genomic_DNA"/>
</dbReference>